<dbReference type="InterPro" id="IPR013083">
    <property type="entry name" value="Znf_RING/FYVE/PHD"/>
</dbReference>
<feature type="domain" description="RING-type" evidence="11">
    <location>
        <begin position="242"/>
        <end position="441"/>
    </location>
</feature>
<evidence type="ECO:0000256" key="10">
    <source>
        <dbReference type="SAM" id="MobiDB-lite"/>
    </source>
</evidence>
<dbReference type="AlphaFoldDB" id="A0AAN6NB22"/>
<dbReference type="SUPFAM" id="SSF57850">
    <property type="entry name" value="RING/U-box"/>
    <property type="match status" value="1"/>
</dbReference>
<dbReference type="InterPro" id="IPR044066">
    <property type="entry name" value="TRIAD_supradom"/>
</dbReference>
<feature type="region of interest" description="Disordered" evidence="10">
    <location>
        <begin position="174"/>
        <end position="218"/>
    </location>
</feature>
<feature type="compositionally biased region" description="Low complexity" evidence="10">
    <location>
        <begin position="180"/>
        <end position="218"/>
    </location>
</feature>
<evidence type="ECO:0000256" key="5">
    <source>
        <dbReference type="ARBA" id="ARBA00022737"/>
    </source>
</evidence>
<gene>
    <name evidence="12" type="ORF">QBC46DRAFT_353134</name>
</gene>
<feature type="coiled-coil region" evidence="9">
    <location>
        <begin position="455"/>
        <end position="497"/>
    </location>
</feature>
<dbReference type="Gene3D" id="1.20.120.1750">
    <property type="match status" value="1"/>
</dbReference>
<dbReference type="Pfam" id="PF01485">
    <property type="entry name" value="IBR"/>
    <property type="match status" value="2"/>
</dbReference>
<feature type="compositionally biased region" description="Acidic residues" evidence="10">
    <location>
        <begin position="746"/>
        <end position="756"/>
    </location>
</feature>
<dbReference type="Proteomes" id="UP001303473">
    <property type="component" value="Unassembled WGS sequence"/>
</dbReference>
<keyword evidence="3" id="KW-0808">Transferase</keyword>
<keyword evidence="9" id="KW-0175">Coiled coil</keyword>
<comment type="catalytic activity">
    <reaction evidence="1">
        <text>[E2 ubiquitin-conjugating enzyme]-S-ubiquitinyl-L-cysteine + [acceptor protein]-L-lysine = [E2 ubiquitin-conjugating enzyme]-L-cysteine + [acceptor protein]-N(6)-ubiquitinyl-L-lysine.</text>
        <dbReference type="EC" id="2.3.2.31"/>
    </reaction>
</comment>
<organism evidence="12 13">
    <name type="scientific">Diplogelasinospora grovesii</name>
    <dbReference type="NCBI Taxonomy" id="303347"/>
    <lineage>
        <taxon>Eukaryota</taxon>
        <taxon>Fungi</taxon>
        <taxon>Dikarya</taxon>
        <taxon>Ascomycota</taxon>
        <taxon>Pezizomycotina</taxon>
        <taxon>Sordariomycetes</taxon>
        <taxon>Sordariomycetidae</taxon>
        <taxon>Sordariales</taxon>
        <taxon>Diplogelasinosporaceae</taxon>
        <taxon>Diplogelasinospora</taxon>
    </lineage>
</organism>
<dbReference type="EMBL" id="MU853782">
    <property type="protein sequence ID" value="KAK3941488.1"/>
    <property type="molecule type" value="Genomic_DNA"/>
</dbReference>
<keyword evidence="7" id="KW-0833">Ubl conjugation pathway</keyword>
<feature type="region of interest" description="Disordered" evidence="10">
    <location>
        <begin position="1"/>
        <end position="58"/>
    </location>
</feature>
<keyword evidence="13" id="KW-1185">Reference proteome</keyword>
<evidence type="ECO:0000313" key="12">
    <source>
        <dbReference type="EMBL" id="KAK3941488.1"/>
    </source>
</evidence>
<evidence type="ECO:0000259" key="11">
    <source>
        <dbReference type="PROSITE" id="PS51873"/>
    </source>
</evidence>
<name>A0AAN6NB22_9PEZI</name>
<evidence type="ECO:0000256" key="6">
    <source>
        <dbReference type="ARBA" id="ARBA00022771"/>
    </source>
</evidence>
<feature type="region of interest" description="Disordered" evidence="10">
    <location>
        <begin position="710"/>
        <end position="768"/>
    </location>
</feature>
<keyword evidence="6" id="KW-0863">Zinc-finger</keyword>
<dbReference type="CDD" id="cd20335">
    <property type="entry name" value="BRcat_RBR"/>
    <property type="match status" value="1"/>
</dbReference>
<feature type="region of interest" description="Disordered" evidence="10">
    <location>
        <begin position="105"/>
        <end position="134"/>
    </location>
</feature>
<evidence type="ECO:0000256" key="3">
    <source>
        <dbReference type="ARBA" id="ARBA00022679"/>
    </source>
</evidence>
<dbReference type="InterPro" id="IPR031127">
    <property type="entry name" value="E3_UB_ligase_RBR"/>
</dbReference>
<proteinExistence type="predicted"/>
<evidence type="ECO:0000313" key="13">
    <source>
        <dbReference type="Proteomes" id="UP001303473"/>
    </source>
</evidence>
<dbReference type="SMART" id="SM00647">
    <property type="entry name" value="IBR"/>
    <property type="match status" value="2"/>
</dbReference>
<keyword evidence="4" id="KW-0479">Metal-binding</keyword>
<evidence type="ECO:0000256" key="1">
    <source>
        <dbReference type="ARBA" id="ARBA00001798"/>
    </source>
</evidence>
<reference evidence="13" key="1">
    <citation type="journal article" date="2023" name="Mol. Phylogenet. Evol.">
        <title>Genome-scale phylogeny and comparative genomics of the fungal order Sordariales.</title>
        <authorList>
            <person name="Hensen N."/>
            <person name="Bonometti L."/>
            <person name="Westerberg I."/>
            <person name="Brannstrom I.O."/>
            <person name="Guillou S."/>
            <person name="Cros-Aarteil S."/>
            <person name="Calhoun S."/>
            <person name="Haridas S."/>
            <person name="Kuo A."/>
            <person name="Mondo S."/>
            <person name="Pangilinan J."/>
            <person name="Riley R."/>
            <person name="LaButti K."/>
            <person name="Andreopoulos B."/>
            <person name="Lipzen A."/>
            <person name="Chen C."/>
            <person name="Yan M."/>
            <person name="Daum C."/>
            <person name="Ng V."/>
            <person name="Clum A."/>
            <person name="Steindorff A."/>
            <person name="Ohm R.A."/>
            <person name="Martin F."/>
            <person name="Silar P."/>
            <person name="Natvig D.O."/>
            <person name="Lalanne C."/>
            <person name="Gautier V."/>
            <person name="Ament-Velasquez S.L."/>
            <person name="Kruys A."/>
            <person name="Hutchinson M.I."/>
            <person name="Powell A.J."/>
            <person name="Barry K."/>
            <person name="Miller A.N."/>
            <person name="Grigoriev I.V."/>
            <person name="Debuchy R."/>
            <person name="Gladieux P."/>
            <person name="Hiltunen Thoren M."/>
            <person name="Johannesson H."/>
        </authorList>
    </citation>
    <scope>NUCLEOTIDE SEQUENCE [LARGE SCALE GENOMIC DNA]</scope>
    <source>
        <strain evidence="13">CBS 340.73</strain>
    </source>
</reference>
<evidence type="ECO:0000256" key="4">
    <source>
        <dbReference type="ARBA" id="ARBA00022723"/>
    </source>
</evidence>
<dbReference type="EC" id="2.3.2.31" evidence="2"/>
<evidence type="ECO:0000256" key="8">
    <source>
        <dbReference type="ARBA" id="ARBA00022833"/>
    </source>
</evidence>
<evidence type="ECO:0000256" key="9">
    <source>
        <dbReference type="SAM" id="Coils"/>
    </source>
</evidence>
<accession>A0AAN6NB22</accession>
<dbReference type="CDD" id="cd22584">
    <property type="entry name" value="Rcat_RBR_unk"/>
    <property type="match status" value="1"/>
</dbReference>
<feature type="compositionally biased region" description="Polar residues" evidence="10">
    <location>
        <begin position="8"/>
        <end position="29"/>
    </location>
</feature>
<keyword evidence="8" id="KW-0862">Zinc</keyword>
<dbReference type="GO" id="GO:0008270">
    <property type="term" value="F:zinc ion binding"/>
    <property type="evidence" value="ECO:0007669"/>
    <property type="project" value="UniProtKB-KW"/>
</dbReference>
<feature type="compositionally biased region" description="Polar residues" evidence="10">
    <location>
        <begin position="46"/>
        <end position="56"/>
    </location>
</feature>
<feature type="coiled-coil region" evidence="9">
    <location>
        <begin position="537"/>
        <end position="567"/>
    </location>
</feature>
<keyword evidence="5" id="KW-0677">Repeat</keyword>
<protein>
    <recommendedName>
        <fullName evidence="2">RBR-type E3 ubiquitin transferase</fullName>
        <ecNumber evidence="2">2.3.2.31</ecNumber>
    </recommendedName>
</protein>
<dbReference type="PROSITE" id="PS51873">
    <property type="entry name" value="TRIAD"/>
    <property type="match status" value="1"/>
</dbReference>
<sequence length="768" mass="87982">MAGPMSSLRHTLNMASSSAVLEQQPETTTSEGKGKEPSSSGSGSSQTEDVWQNSEIDLSMYDPPAALLSMMDKNTPETIEMVCQTALENIMQQVKAEKQRADEAAAAAAAQAEAEREANDEGKGKGKAADDTPQITITPVPSLAQALSQIGGPPKPPQKRSRFGFFRGILFKDKGGGGESSTSPTTTTVFHQSSSHQRNNSSSTSISLTTPAAAADTASPSPLTQFIYKHIKPTSDPDLSATTVECVSCLEDIPIKEGIRTACHAYCRDCFSRLITTALENEAQWPPKCCLNPIPFRTISKNISDDLRRRYKEKAAEFRIPVESRIYCGEPDCGEWIRKINKADKTARCSHGHLMCIMCRNTAHHPAGTSCPADRDRLMADQLAEEEGWKRCIRCSVLVEHRDACQHMTCRCGAEFCYVCGARWRTCSCSMGDLHNVKQRAAAKRAERVRKQDAEEEWLRNAIRAIEELERTERRRKEEQRDRERRERAERKRREREAWARREERRLLDLDGKYEKLRSVLLELNDRNKGEIEVPWEQDHKERRRRIETEKEEMEKKQQEEMLASRARGDRKIEQMEHQFEKEYKKRVLVEGRLEDEYKNVLWAFWGDKTGGMKTAETALRQYMLKNDRRLDEWLRFRDREMEKVRYTVEDEIAIREELDQTVRLRKEEETAKELEELEKKEKAEMKWWRLVTAERIRLLSEIEMVERESGGEVYVESEDEVAEGSGSRDGEGSARPRKSSLVGSTDDEEWEDESEGETRLKAFGARY</sequence>
<dbReference type="GO" id="GO:0016567">
    <property type="term" value="P:protein ubiquitination"/>
    <property type="evidence" value="ECO:0007669"/>
    <property type="project" value="InterPro"/>
</dbReference>
<comment type="caution">
    <text evidence="12">The sequence shown here is derived from an EMBL/GenBank/DDBJ whole genome shotgun (WGS) entry which is preliminary data.</text>
</comment>
<dbReference type="PANTHER" id="PTHR11685">
    <property type="entry name" value="RBR FAMILY RING FINGER AND IBR DOMAIN-CONTAINING"/>
    <property type="match status" value="1"/>
</dbReference>
<evidence type="ECO:0000256" key="7">
    <source>
        <dbReference type="ARBA" id="ARBA00022786"/>
    </source>
</evidence>
<dbReference type="GO" id="GO:0061630">
    <property type="term" value="F:ubiquitin protein ligase activity"/>
    <property type="evidence" value="ECO:0007669"/>
    <property type="project" value="UniProtKB-EC"/>
</dbReference>
<evidence type="ECO:0000256" key="2">
    <source>
        <dbReference type="ARBA" id="ARBA00012251"/>
    </source>
</evidence>
<dbReference type="Gene3D" id="3.30.40.10">
    <property type="entry name" value="Zinc/RING finger domain, C3HC4 (zinc finger)"/>
    <property type="match status" value="1"/>
</dbReference>
<feature type="compositionally biased region" description="Basic and acidic residues" evidence="10">
    <location>
        <begin position="113"/>
        <end position="130"/>
    </location>
</feature>
<dbReference type="InterPro" id="IPR002867">
    <property type="entry name" value="IBR_dom"/>
</dbReference>